<dbReference type="Gene3D" id="3.40.50.1820">
    <property type="entry name" value="alpha/beta hydrolase"/>
    <property type="match status" value="1"/>
</dbReference>
<feature type="signal peptide" evidence="2">
    <location>
        <begin position="1"/>
        <end position="22"/>
    </location>
</feature>
<keyword evidence="2" id="KW-0732">Signal</keyword>
<proteinExistence type="predicted"/>
<keyword evidence="1 4" id="KW-0378">Hydrolase</keyword>
<dbReference type="InterPro" id="IPR029058">
    <property type="entry name" value="AB_hydrolase_fold"/>
</dbReference>
<dbReference type="Pfam" id="PF20434">
    <property type="entry name" value="BD-FAE"/>
    <property type="match status" value="1"/>
</dbReference>
<dbReference type="PANTHER" id="PTHR48081">
    <property type="entry name" value="AB HYDROLASE SUPERFAMILY PROTEIN C4A8.06C"/>
    <property type="match status" value="1"/>
</dbReference>
<dbReference type="PANTHER" id="PTHR48081:SF33">
    <property type="entry name" value="KYNURENINE FORMAMIDASE"/>
    <property type="match status" value="1"/>
</dbReference>
<feature type="chain" id="PRO_5012033561" evidence="2">
    <location>
        <begin position="23"/>
        <end position="334"/>
    </location>
</feature>
<evidence type="ECO:0000313" key="5">
    <source>
        <dbReference type="Proteomes" id="UP000193944"/>
    </source>
</evidence>
<feature type="domain" description="BD-FAE-like" evidence="3">
    <location>
        <begin position="78"/>
        <end position="290"/>
    </location>
</feature>
<reference evidence="4 5" key="1">
    <citation type="submission" date="2016-08" db="EMBL/GenBank/DDBJ databases">
        <title>A Parts List for Fungal Cellulosomes Revealed by Comparative Genomics.</title>
        <authorList>
            <consortium name="DOE Joint Genome Institute"/>
            <person name="Haitjema C.H."/>
            <person name="Gilmore S.P."/>
            <person name="Henske J.K."/>
            <person name="Solomon K.V."/>
            <person name="De Groot R."/>
            <person name="Kuo A."/>
            <person name="Mondo S.J."/>
            <person name="Salamov A.A."/>
            <person name="Labutti K."/>
            <person name="Zhao Z."/>
            <person name="Chiniquy J."/>
            <person name="Barry K."/>
            <person name="Brewer H.M."/>
            <person name="Purvine S.O."/>
            <person name="Wright A.T."/>
            <person name="Boxma B."/>
            <person name="Van Alen T."/>
            <person name="Hackstein J.H."/>
            <person name="Baker S.E."/>
            <person name="Grigoriev I.V."/>
            <person name="O'Malley M.A."/>
        </authorList>
    </citation>
    <scope>NUCLEOTIDE SEQUENCE [LARGE SCALE GENOMIC DNA]</scope>
    <source>
        <strain evidence="4 5">S4</strain>
    </source>
</reference>
<dbReference type="EMBL" id="MCFG01000173">
    <property type="protein sequence ID" value="ORX79501.1"/>
    <property type="molecule type" value="Genomic_DNA"/>
</dbReference>
<evidence type="ECO:0000256" key="2">
    <source>
        <dbReference type="SAM" id="SignalP"/>
    </source>
</evidence>
<accession>A0A1Y1X114</accession>
<dbReference type="SUPFAM" id="SSF53474">
    <property type="entry name" value="alpha/beta-Hydrolases"/>
    <property type="match status" value="1"/>
</dbReference>
<evidence type="ECO:0000256" key="1">
    <source>
        <dbReference type="ARBA" id="ARBA00022801"/>
    </source>
</evidence>
<dbReference type="STRING" id="1754192.A0A1Y1X114"/>
<reference evidence="4 5" key="2">
    <citation type="submission" date="2016-08" db="EMBL/GenBank/DDBJ databases">
        <title>Pervasive Adenine N6-methylation of Active Genes in Fungi.</title>
        <authorList>
            <consortium name="DOE Joint Genome Institute"/>
            <person name="Mondo S.J."/>
            <person name="Dannebaum R.O."/>
            <person name="Kuo R.C."/>
            <person name="Labutti K."/>
            <person name="Haridas S."/>
            <person name="Kuo A."/>
            <person name="Salamov A."/>
            <person name="Ahrendt S.R."/>
            <person name="Lipzen A."/>
            <person name="Sullivan W."/>
            <person name="Andreopoulos W.B."/>
            <person name="Clum A."/>
            <person name="Lindquist E."/>
            <person name="Daum C."/>
            <person name="Ramamoorthy G.K."/>
            <person name="Gryganskyi A."/>
            <person name="Culley D."/>
            <person name="Magnuson J.K."/>
            <person name="James T.Y."/>
            <person name="O'Malley M.A."/>
            <person name="Stajich J.E."/>
            <person name="Spatafora J.W."/>
            <person name="Visel A."/>
            <person name="Grigoriev I.V."/>
        </authorList>
    </citation>
    <scope>NUCLEOTIDE SEQUENCE [LARGE SCALE GENOMIC DNA]</scope>
    <source>
        <strain evidence="4 5">S4</strain>
    </source>
</reference>
<organism evidence="4 5">
    <name type="scientific">Anaeromyces robustus</name>
    <dbReference type="NCBI Taxonomy" id="1754192"/>
    <lineage>
        <taxon>Eukaryota</taxon>
        <taxon>Fungi</taxon>
        <taxon>Fungi incertae sedis</taxon>
        <taxon>Chytridiomycota</taxon>
        <taxon>Chytridiomycota incertae sedis</taxon>
        <taxon>Neocallimastigomycetes</taxon>
        <taxon>Neocallimastigales</taxon>
        <taxon>Neocallimastigaceae</taxon>
        <taxon>Anaeromyces</taxon>
    </lineage>
</organism>
<dbReference type="AlphaFoldDB" id="A0A1Y1X114"/>
<evidence type="ECO:0000259" key="3">
    <source>
        <dbReference type="Pfam" id="PF20434"/>
    </source>
</evidence>
<dbReference type="OrthoDB" id="19653at2759"/>
<evidence type="ECO:0000313" key="4">
    <source>
        <dbReference type="EMBL" id="ORX79501.1"/>
    </source>
</evidence>
<keyword evidence="5" id="KW-1185">Reference proteome</keyword>
<sequence>MKLQQYFKGLLLLFLCFALVFSNPTILDKNENEVYVNITLAKPLEKRADIGIYTSSVGNYLISKYVTRNIYYDGLKNLDIYNDKSNNKKNKPVIIYICGGTWVFGEKSFYSLLGDYLSKIGYVTVIPNYAQFPFGNVNDMIHDISSAINWTYNNIEKYNGDNRNMILLGHSSGAHLSALTLIRNSLDISGDKEFSGIRELPQFQKTILLGGPYDFDLFSDIAKKTGEVPENSNFEIFAQTILGSKYSCPTDILKSFGDKSIQNLSTNSFILVHSTLDNVVPLSSASGLADQIRRTSNIPVNIYYADGFQHCGITEGVMSGDINARNTLKSIIES</sequence>
<dbReference type="InterPro" id="IPR049492">
    <property type="entry name" value="BD-FAE-like_dom"/>
</dbReference>
<name>A0A1Y1X114_9FUNG</name>
<dbReference type="Proteomes" id="UP000193944">
    <property type="component" value="Unassembled WGS sequence"/>
</dbReference>
<dbReference type="GO" id="GO:0016787">
    <property type="term" value="F:hydrolase activity"/>
    <property type="evidence" value="ECO:0007669"/>
    <property type="project" value="UniProtKB-KW"/>
</dbReference>
<gene>
    <name evidence="4" type="ORF">BCR32DRAFT_246333</name>
</gene>
<dbReference type="InterPro" id="IPR050300">
    <property type="entry name" value="GDXG_lipolytic_enzyme"/>
</dbReference>
<comment type="caution">
    <text evidence="4">The sequence shown here is derived from an EMBL/GenBank/DDBJ whole genome shotgun (WGS) entry which is preliminary data.</text>
</comment>
<protein>
    <submittedName>
        <fullName evidence="4">Alpha/beta-hydrolase</fullName>
    </submittedName>
</protein>